<evidence type="ECO:0000313" key="14">
    <source>
        <dbReference type="Proteomes" id="UP001144612"/>
    </source>
</evidence>
<dbReference type="Proteomes" id="UP001144612">
    <property type="component" value="Unassembled WGS sequence"/>
</dbReference>
<dbReference type="Gene3D" id="3.40.10.10">
    <property type="entry name" value="DNA Methylphosphotriester Repair Domain"/>
    <property type="match status" value="1"/>
</dbReference>
<keyword evidence="9" id="KW-0010">Activator</keyword>
<dbReference type="PIRSF" id="PIRSF000408">
    <property type="entry name" value="Alkyltransferas_AdaA"/>
    <property type="match status" value="1"/>
</dbReference>
<evidence type="ECO:0000256" key="1">
    <source>
        <dbReference type="ARBA" id="ARBA00001947"/>
    </source>
</evidence>
<keyword evidence="5" id="KW-0227">DNA damage</keyword>
<dbReference type="PANTHER" id="PTHR43280:SF2">
    <property type="entry name" value="HTH-TYPE TRANSCRIPTIONAL REGULATOR EXSA"/>
    <property type="match status" value="1"/>
</dbReference>
<evidence type="ECO:0000256" key="7">
    <source>
        <dbReference type="ARBA" id="ARBA00023015"/>
    </source>
</evidence>
<keyword evidence="10" id="KW-0804">Transcription</keyword>
<accession>A0ABT4D7X9</accession>
<dbReference type="InterPro" id="IPR018062">
    <property type="entry name" value="HTH_AraC-typ_CS"/>
</dbReference>
<evidence type="ECO:0000256" key="6">
    <source>
        <dbReference type="ARBA" id="ARBA00022833"/>
    </source>
</evidence>
<dbReference type="InterPro" id="IPR035451">
    <property type="entry name" value="Ada-like_dom_sf"/>
</dbReference>
<keyword evidence="3" id="KW-0808">Transferase</keyword>
<dbReference type="SUPFAM" id="SSF46689">
    <property type="entry name" value="Homeodomain-like"/>
    <property type="match status" value="1"/>
</dbReference>
<proteinExistence type="predicted"/>
<organism evidence="13 14">
    <name type="scientific">Clostridium brassicae</name>
    <dbReference type="NCBI Taxonomy" id="2999072"/>
    <lineage>
        <taxon>Bacteria</taxon>
        <taxon>Bacillati</taxon>
        <taxon>Bacillota</taxon>
        <taxon>Clostridia</taxon>
        <taxon>Eubacteriales</taxon>
        <taxon>Clostridiaceae</taxon>
        <taxon>Clostridium</taxon>
    </lineage>
</organism>
<keyword evidence="4" id="KW-0479">Metal-binding</keyword>
<dbReference type="Pfam" id="PF02805">
    <property type="entry name" value="Ada_Zn_binding"/>
    <property type="match status" value="1"/>
</dbReference>
<dbReference type="InterPro" id="IPR009057">
    <property type="entry name" value="Homeodomain-like_sf"/>
</dbReference>
<evidence type="ECO:0000256" key="10">
    <source>
        <dbReference type="ARBA" id="ARBA00023163"/>
    </source>
</evidence>
<dbReference type="PRINTS" id="PR00032">
    <property type="entry name" value="HTHARAC"/>
</dbReference>
<keyword evidence="11" id="KW-0234">DNA repair</keyword>
<dbReference type="InterPro" id="IPR004026">
    <property type="entry name" value="Ada_DNA_repair_Zn-bd"/>
</dbReference>
<dbReference type="InterPro" id="IPR018060">
    <property type="entry name" value="HTH_AraC"/>
</dbReference>
<gene>
    <name evidence="13" type="ORF">OW729_07225</name>
</gene>
<evidence type="ECO:0000256" key="3">
    <source>
        <dbReference type="ARBA" id="ARBA00022679"/>
    </source>
</evidence>
<keyword evidence="7" id="KW-0805">Transcription regulation</keyword>
<keyword evidence="6" id="KW-0862">Zinc</keyword>
<dbReference type="SMART" id="SM00342">
    <property type="entry name" value="HTH_ARAC"/>
    <property type="match status" value="1"/>
</dbReference>
<feature type="domain" description="HTH araC/xylS-type" evidence="12">
    <location>
        <begin position="81"/>
        <end position="179"/>
    </location>
</feature>
<dbReference type="EMBL" id="JAPQFJ010000005">
    <property type="protein sequence ID" value="MCY6958391.1"/>
    <property type="molecule type" value="Genomic_DNA"/>
</dbReference>
<evidence type="ECO:0000256" key="9">
    <source>
        <dbReference type="ARBA" id="ARBA00023159"/>
    </source>
</evidence>
<name>A0ABT4D7X9_9CLOT</name>
<keyword evidence="8" id="KW-0238">DNA-binding</keyword>
<dbReference type="PROSITE" id="PS00041">
    <property type="entry name" value="HTH_ARAC_FAMILY_1"/>
    <property type="match status" value="1"/>
</dbReference>
<dbReference type="InterPro" id="IPR020449">
    <property type="entry name" value="Tscrpt_reg_AraC-type_HTH"/>
</dbReference>
<dbReference type="SUPFAM" id="SSF57884">
    <property type="entry name" value="Ada DNA repair protein, N-terminal domain (N-Ada 10)"/>
    <property type="match status" value="1"/>
</dbReference>
<evidence type="ECO:0000256" key="2">
    <source>
        <dbReference type="ARBA" id="ARBA00022603"/>
    </source>
</evidence>
<evidence type="ECO:0000256" key="4">
    <source>
        <dbReference type="ARBA" id="ARBA00022723"/>
    </source>
</evidence>
<dbReference type="RefSeq" id="WP_268060803.1">
    <property type="nucleotide sequence ID" value="NZ_JAPQFJ010000005.1"/>
</dbReference>
<keyword evidence="14" id="KW-1185">Reference proteome</keyword>
<protein>
    <submittedName>
        <fullName evidence="13">Helix-turn-helix domain-containing protein</fullName>
    </submittedName>
</protein>
<comment type="cofactor">
    <cofactor evidence="1">
        <name>Zn(2+)</name>
        <dbReference type="ChEBI" id="CHEBI:29105"/>
    </cofactor>
</comment>
<evidence type="ECO:0000259" key="12">
    <source>
        <dbReference type="PROSITE" id="PS01124"/>
    </source>
</evidence>
<evidence type="ECO:0000256" key="8">
    <source>
        <dbReference type="ARBA" id="ARBA00023125"/>
    </source>
</evidence>
<evidence type="ECO:0000256" key="11">
    <source>
        <dbReference type="ARBA" id="ARBA00023204"/>
    </source>
</evidence>
<dbReference type="PROSITE" id="PS01124">
    <property type="entry name" value="HTH_ARAC_FAMILY_2"/>
    <property type="match status" value="1"/>
</dbReference>
<evidence type="ECO:0000256" key="5">
    <source>
        <dbReference type="ARBA" id="ARBA00022763"/>
    </source>
</evidence>
<dbReference type="PANTHER" id="PTHR43280">
    <property type="entry name" value="ARAC-FAMILY TRANSCRIPTIONAL REGULATOR"/>
    <property type="match status" value="1"/>
</dbReference>
<comment type="caution">
    <text evidence="13">The sequence shown here is derived from an EMBL/GenBank/DDBJ whole genome shotgun (WGS) entry which is preliminary data.</text>
</comment>
<dbReference type="Pfam" id="PF12833">
    <property type="entry name" value="HTH_18"/>
    <property type="match status" value="1"/>
</dbReference>
<dbReference type="Gene3D" id="1.10.10.60">
    <property type="entry name" value="Homeodomain-like"/>
    <property type="match status" value="1"/>
</dbReference>
<reference evidence="13" key="1">
    <citation type="submission" date="2022-12" db="EMBL/GenBank/DDBJ databases">
        <title>Clostridium sp. nov., isolated from industrial wastewater.</title>
        <authorList>
            <person name="Jiayan W."/>
        </authorList>
    </citation>
    <scope>NUCLEOTIDE SEQUENCE</scope>
    <source>
        <strain evidence="13">ZC22-4</strain>
    </source>
</reference>
<dbReference type="InterPro" id="IPR016220">
    <property type="entry name" value="Me-P-triester_DNA_alkyl-Trfase"/>
</dbReference>
<keyword evidence="2" id="KW-0489">Methyltransferase</keyword>
<evidence type="ECO:0000313" key="13">
    <source>
        <dbReference type="EMBL" id="MCY6958391.1"/>
    </source>
</evidence>
<sequence>MTQEEMWKAVKNNDERYDGIFFYAVKSTGIYCRPSCKSKLPKRENICFFNTSHEARLAGFRPCKRCRSDLLNYQPMKDIGQKIKKLIDSTFQVKMDINDELKSIGLTLHRINEIFKAQYQVSVSEYLNNLKLEEAKKRLIHTDDKVIDIAYLVGFQSVSGFYRFFKENTGYSPARYRKEKKINNV</sequence>